<evidence type="ECO:0000256" key="1">
    <source>
        <dbReference type="ARBA" id="ARBA00001974"/>
    </source>
</evidence>
<sequence>MGSTTSMEVVDRVHEFEAGTVSCALACFDSVAGTTVQLGIVDMVHDLGGSRGWGPRLTCKPVHLHCALMWDNRHSVVVPDSNIFYIVALLRFIPPPPKGPSSELLVAQNHAIIQLCYNKGFDFKLYLPHYQSQENWMRHYGDKWSRFVERKANFDPLAILAPGQRFFSIIPPPLSIT</sequence>
<evidence type="ECO:0000256" key="4">
    <source>
        <dbReference type="ARBA" id="ARBA00022827"/>
    </source>
</evidence>
<dbReference type="AlphaFoldDB" id="A0AAV1XPN2"/>
<comment type="caution">
    <text evidence="7">The sequence shown here is derived from an EMBL/GenBank/DDBJ whole genome shotgun (WGS) entry which is preliminary data.</text>
</comment>
<evidence type="ECO:0000256" key="2">
    <source>
        <dbReference type="ARBA" id="ARBA00005466"/>
    </source>
</evidence>
<dbReference type="InterPro" id="IPR016167">
    <property type="entry name" value="FAD-bd_PCMH_sub1"/>
</dbReference>
<evidence type="ECO:0000259" key="6">
    <source>
        <dbReference type="Pfam" id="PF09265"/>
    </source>
</evidence>
<reference evidence="7 8" key="1">
    <citation type="submission" date="2024-03" db="EMBL/GenBank/DDBJ databases">
        <authorList>
            <person name="Martinez-Hernandez J."/>
        </authorList>
    </citation>
    <scope>NUCLEOTIDE SEQUENCE [LARGE SCALE GENOMIC DNA]</scope>
</reference>
<evidence type="ECO:0000256" key="3">
    <source>
        <dbReference type="ARBA" id="ARBA00022630"/>
    </source>
</evidence>
<dbReference type="InterPro" id="IPR050432">
    <property type="entry name" value="FAD-linked_Oxidoreductases_BP"/>
</dbReference>
<comment type="similarity">
    <text evidence="2">Belongs to the oxygen-dependent FAD-linked oxidoreductase family.</text>
</comment>
<dbReference type="EMBL" id="CAXHTB010000017">
    <property type="protein sequence ID" value="CAL0323675.1"/>
    <property type="molecule type" value="Genomic_DNA"/>
</dbReference>
<feature type="domain" description="Cytokinin dehydrogenase 1 FAD/cytokinin binding" evidence="6">
    <location>
        <begin position="69"/>
        <end position="167"/>
    </location>
</feature>
<proteinExistence type="inferred from homology"/>
<gene>
    <name evidence="7" type="ORF">LLUT_LOCUS24735</name>
</gene>
<dbReference type="PANTHER" id="PTHR13878:SF112">
    <property type="entry name" value="CYTOKININ DEHYDROGENASE 7"/>
    <property type="match status" value="1"/>
</dbReference>
<evidence type="ECO:0000313" key="7">
    <source>
        <dbReference type="EMBL" id="CAL0323675.1"/>
    </source>
</evidence>
<dbReference type="InterPro" id="IPR016164">
    <property type="entry name" value="FAD-linked_Oxase-like_C"/>
</dbReference>
<comment type="cofactor">
    <cofactor evidence="1">
        <name>FAD</name>
        <dbReference type="ChEBI" id="CHEBI:57692"/>
    </cofactor>
</comment>
<dbReference type="GO" id="GO:0019139">
    <property type="term" value="F:cytokinin dehydrogenase activity"/>
    <property type="evidence" value="ECO:0007669"/>
    <property type="project" value="InterPro"/>
</dbReference>
<evidence type="ECO:0000256" key="5">
    <source>
        <dbReference type="ARBA" id="ARBA00023002"/>
    </source>
</evidence>
<protein>
    <recommendedName>
        <fullName evidence="6">Cytokinin dehydrogenase 1 FAD/cytokinin binding domain-containing protein</fullName>
    </recommendedName>
</protein>
<dbReference type="Pfam" id="PF09265">
    <property type="entry name" value="Cytokin-bind"/>
    <property type="match status" value="1"/>
</dbReference>
<dbReference type="InterPro" id="IPR015345">
    <property type="entry name" value="Cytokinin_DH_FAD/cytokin-bd"/>
</dbReference>
<dbReference type="GO" id="GO:0050660">
    <property type="term" value="F:flavin adenine dinucleotide binding"/>
    <property type="evidence" value="ECO:0007669"/>
    <property type="project" value="InterPro"/>
</dbReference>
<dbReference type="Proteomes" id="UP001497480">
    <property type="component" value="Unassembled WGS sequence"/>
</dbReference>
<dbReference type="SUPFAM" id="SSF55103">
    <property type="entry name" value="FAD-linked oxidases, C-terminal domain"/>
    <property type="match status" value="1"/>
</dbReference>
<dbReference type="GO" id="GO:0009690">
    <property type="term" value="P:cytokinin metabolic process"/>
    <property type="evidence" value="ECO:0007669"/>
    <property type="project" value="InterPro"/>
</dbReference>
<keyword evidence="3" id="KW-0285">Flavoprotein</keyword>
<organism evidence="7 8">
    <name type="scientific">Lupinus luteus</name>
    <name type="common">European yellow lupine</name>
    <dbReference type="NCBI Taxonomy" id="3873"/>
    <lineage>
        <taxon>Eukaryota</taxon>
        <taxon>Viridiplantae</taxon>
        <taxon>Streptophyta</taxon>
        <taxon>Embryophyta</taxon>
        <taxon>Tracheophyta</taxon>
        <taxon>Spermatophyta</taxon>
        <taxon>Magnoliopsida</taxon>
        <taxon>eudicotyledons</taxon>
        <taxon>Gunneridae</taxon>
        <taxon>Pentapetalae</taxon>
        <taxon>rosids</taxon>
        <taxon>fabids</taxon>
        <taxon>Fabales</taxon>
        <taxon>Fabaceae</taxon>
        <taxon>Papilionoideae</taxon>
        <taxon>50 kb inversion clade</taxon>
        <taxon>genistoids sensu lato</taxon>
        <taxon>core genistoids</taxon>
        <taxon>Genisteae</taxon>
        <taxon>Lupinus</taxon>
    </lineage>
</organism>
<name>A0AAV1XPN2_LUPLU</name>
<dbReference type="PANTHER" id="PTHR13878">
    <property type="entry name" value="GULONOLACTONE OXIDASE"/>
    <property type="match status" value="1"/>
</dbReference>
<keyword evidence="8" id="KW-1185">Reference proteome</keyword>
<dbReference type="Gene3D" id="3.30.43.10">
    <property type="entry name" value="Uridine Diphospho-n-acetylenolpyruvylglucosamine Reductase, domain 2"/>
    <property type="match status" value="1"/>
</dbReference>
<keyword evidence="4" id="KW-0274">FAD</keyword>
<keyword evidence="5" id="KW-0560">Oxidoreductase</keyword>
<evidence type="ECO:0000313" key="8">
    <source>
        <dbReference type="Proteomes" id="UP001497480"/>
    </source>
</evidence>
<accession>A0AAV1XPN2</accession>